<sequence>MTLADAVAHLSPERWAKANRLLVRKALAEFAHERLITPEEDGGRYAVRSDDGLTVYRFAAVRRALDHWQIDADSITRHRDGEELPPAALDFFIELKQSLGLSDEILPVYLEEISSTLSGTCYKLTKPQVTAAELTRAGFQAIETGMTEGHPCFVANNGRLGFGVHEYLSYAPETASPVRLVWLAAHRSRAAFTAGVGIEYESFLREELGEQTVARFRARLTDRGLDPADYLFIPVHPWQWWNKLSVTFAAEVARNLLVPLGEGDDEYLAQQSIRTFFNTSAPHKHYVKTALSVLNMGFMRGLSAAYMEATPAINDWLARLIESDPVLKASGLSIIRERAAVGYRHLEYEQATDRYSPYRKMLAALWRESPVPSLEEGESLATMASLLHVDHEGASFAGALIERSGLSPVEWLRRYLRAYYTPLLHSFYAYDLVFMPHGENTILVLRDGAVRRAVYKDIAEEIAVMDPDAALPPEVKRIRVEVPEDKKLLSIFTDVFDCFFRFLAAQLAAEGILEEDGFWRTVAEVTREYQEANPQLADRFRQYDMFAPEFALSCLNRLQLRNNRQMVDLADPSGALQLVGTLKNPLAGF</sequence>
<name>A0ABW0WVG3_STRNO</name>
<accession>A0ABW0WVG3</accession>
<keyword evidence="6" id="KW-1185">Reference proteome</keyword>
<dbReference type="EMBL" id="JBHSOE010000122">
    <property type="protein sequence ID" value="MFC5660894.1"/>
    <property type="molecule type" value="Genomic_DNA"/>
</dbReference>
<proteinExistence type="inferred from homology"/>
<dbReference type="RefSeq" id="WP_344352550.1">
    <property type="nucleotide sequence ID" value="NZ_BAAASM010000063.1"/>
</dbReference>
<organism evidence="5 6">
    <name type="scientific">Streptomyces nogalater</name>
    <dbReference type="NCBI Taxonomy" id="38314"/>
    <lineage>
        <taxon>Bacteria</taxon>
        <taxon>Bacillati</taxon>
        <taxon>Actinomycetota</taxon>
        <taxon>Actinomycetes</taxon>
        <taxon>Kitasatosporales</taxon>
        <taxon>Streptomycetaceae</taxon>
        <taxon>Streptomyces</taxon>
    </lineage>
</organism>
<evidence type="ECO:0000313" key="5">
    <source>
        <dbReference type="EMBL" id="MFC5660894.1"/>
    </source>
</evidence>
<dbReference type="Gene3D" id="3.30.310.280">
    <property type="match status" value="1"/>
</dbReference>
<dbReference type="PANTHER" id="PTHR34384">
    <property type="entry name" value="L-2,3-DIAMINOPROPANOATE--CITRATE LIGASE"/>
    <property type="match status" value="1"/>
</dbReference>
<dbReference type="InterPro" id="IPR022770">
    <property type="entry name" value="IucA/IucC-like_C"/>
</dbReference>
<comment type="pathway">
    <text evidence="1">Siderophore biosynthesis.</text>
</comment>
<dbReference type="InterPro" id="IPR037455">
    <property type="entry name" value="LucA/IucC-like"/>
</dbReference>
<dbReference type="Pfam" id="PF04183">
    <property type="entry name" value="IucA_IucC"/>
    <property type="match status" value="1"/>
</dbReference>
<evidence type="ECO:0000259" key="3">
    <source>
        <dbReference type="Pfam" id="PF04183"/>
    </source>
</evidence>
<dbReference type="Gene3D" id="1.10.510.40">
    <property type="match status" value="1"/>
</dbReference>
<gene>
    <name evidence="5" type="ORF">ACFP3J_36250</name>
</gene>
<dbReference type="InterPro" id="IPR007310">
    <property type="entry name" value="Aerobactin_biosyn_IucA/IucC_N"/>
</dbReference>
<protein>
    <submittedName>
        <fullName evidence="5">IucA/IucC family siderophore biosynthesis protein</fullName>
    </submittedName>
</protein>
<reference evidence="6" key="1">
    <citation type="journal article" date="2019" name="Int. J. Syst. Evol. Microbiol.">
        <title>The Global Catalogue of Microorganisms (GCM) 10K type strain sequencing project: providing services to taxonomists for standard genome sequencing and annotation.</title>
        <authorList>
            <consortium name="The Broad Institute Genomics Platform"/>
            <consortium name="The Broad Institute Genome Sequencing Center for Infectious Disease"/>
            <person name="Wu L."/>
            <person name="Ma J."/>
        </authorList>
    </citation>
    <scope>NUCLEOTIDE SEQUENCE [LARGE SCALE GENOMIC DNA]</scope>
    <source>
        <strain evidence="6">KCTC 5701</strain>
    </source>
</reference>
<evidence type="ECO:0000256" key="2">
    <source>
        <dbReference type="ARBA" id="ARBA00007832"/>
    </source>
</evidence>
<feature type="domain" description="Aerobactin siderophore biosynthesis IucA/IucC N-terminal" evidence="3">
    <location>
        <begin position="139"/>
        <end position="388"/>
    </location>
</feature>
<dbReference type="Gene3D" id="6.10.250.3370">
    <property type="match status" value="1"/>
</dbReference>
<feature type="domain" description="Aerobactin siderophore biosynthesis IucA/IucC-like C-terminal" evidence="4">
    <location>
        <begin position="410"/>
        <end position="567"/>
    </location>
</feature>
<evidence type="ECO:0000256" key="1">
    <source>
        <dbReference type="ARBA" id="ARBA00004924"/>
    </source>
</evidence>
<dbReference type="Proteomes" id="UP001596065">
    <property type="component" value="Unassembled WGS sequence"/>
</dbReference>
<evidence type="ECO:0000313" key="6">
    <source>
        <dbReference type="Proteomes" id="UP001596065"/>
    </source>
</evidence>
<dbReference type="PANTHER" id="PTHR34384:SF6">
    <property type="entry name" value="STAPHYLOFERRIN B SYNTHASE"/>
    <property type="match status" value="1"/>
</dbReference>
<evidence type="ECO:0000259" key="4">
    <source>
        <dbReference type="Pfam" id="PF06276"/>
    </source>
</evidence>
<comment type="caution">
    <text evidence="5">The sequence shown here is derived from an EMBL/GenBank/DDBJ whole genome shotgun (WGS) entry which is preliminary data.</text>
</comment>
<comment type="similarity">
    <text evidence="2">Belongs to the IucA/IucC family.</text>
</comment>
<dbReference type="Pfam" id="PF06276">
    <property type="entry name" value="FhuF"/>
    <property type="match status" value="1"/>
</dbReference>